<dbReference type="PROSITE" id="PS00606">
    <property type="entry name" value="KS3_1"/>
    <property type="match status" value="1"/>
</dbReference>
<dbReference type="InterPro" id="IPR042104">
    <property type="entry name" value="PKS_dehydratase_sf"/>
</dbReference>
<dbReference type="SMART" id="SM00823">
    <property type="entry name" value="PKS_PP"/>
    <property type="match status" value="1"/>
</dbReference>
<evidence type="ECO:0000259" key="9">
    <source>
        <dbReference type="PROSITE" id="PS52004"/>
    </source>
</evidence>
<dbReference type="Pfam" id="PF00550">
    <property type="entry name" value="PP-binding"/>
    <property type="match status" value="1"/>
</dbReference>
<dbReference type="InterPro" id="IPR016036">
    <property type="entry name" value="Malonyl_transacylase_ACP-bd"/>
</dbReference>
<dbReference type="InterPro" id="IPR049551">
    <property type="entry name" value="PKS_DH_C"/>
</dbReference>
<dbReference type="Gene3D" id="3.30.559.10">
    <property type="entry name" value="Chloramphenicol acetyltransferase-like domain"/>
    <property type="match status" value="1"/>
</dbReference>
<dbReference type="InterPro" id="IPR020841">
    <property type="entry name" value="PKS_Beta-ketoAc_synthase_dom"/>
</dbReference>
<dbReference type="Gene3D" id="1.10.1200.10">
    <property type="entry name" value="ACP-like"/>
    <property type="match status" value="1"/>
</dbReference>
<name>F8QWT5_9LECA</name>
<dbReference type="Gene3D" id="3.10.129.110">
    <property type="entry name" value="Polyketide synthase dehydratase"/>
    <property type="match status" value="1"/>
</dbReference>
<dbReference type="GO" id="GO:0009403">
    <property type="term" value="P:toxin biosynthetic process"/>
    <property type="evidence" value="ECO:0007669"/>
    <property type="project" value="UniProtKB-ARBA"/>
</dbReference>
<evidence type="ECO:0000313" key="11">
    <source>
        <dbReference type="EMBL" id="AEE87274.1"/>
    </source>
</evidence>
<dbReference type="Pfam" id="PF08242">
    <property type="entry name" value="Methyltransf_12"/>
    <property type="match status" value="1"/>
</dbReference>
<evidence type="ECO:0000259" key="10">
    <source>
        <dbReference type="PROSITE" id="PS52019"/>
    </source>
</evidence>
<dbReference type="GO" id="GO:0006633">
    <property type="term" value="P:fatty acid biosynthetic process"/>
    <property type="evidence" value="ECO:0007669"/>
    <property type="project" value="InterPro"/>
</dbReference>
<dbReference type="SUPFAM" id="SSF47336">
    <property type="entry name" value="ACP-like"/>
    <property type="match status" value="1"/>
</dbReference>
<dbReference type="SMART" id="SM00826">
    <property type="entry name" value="PKS_DH"/>
    <property type="match status" value="1"/>
</dbReference>
<feature type="active site" description="Proton acceptor; for dehydratase activity" evidence="6">
    <location>
        <position position="994"/>
    </location>
</feature>
<feature type="region of interest" description="Disordered" evidence="7">
    <location>
        <begin position="2497"/>
        <end position="2529"/>
    </location>
</feature>
<dbReference type="PROSITE" id="PS52004">
    <property type="entry name" value="KS3_2"/>
    <property type="match status" value="1"/>
</dbReference>
<reference evidence="11" key="1">
    <citation type="submission" date="2010-05" db="EMBL/GenBank/DDBJ databases">
        <title>Diversity of type I polyketide synthase genes in the lichen Peltigera membranacea.</title>
        <authorList>
            <person name="Gagunashvili A.N."/>
            <person name="Andresson O.S."/>
        </authorList>
    </citation>
    <scope>NUCLEOTIDE SEQUENCE</scope>
</reference>
<dbReference type="InterPro" id="IPR016039">
    <property type="entry name" value="Thiolase-like"/>
</dbReference>
<dbReference type="CDD" id="cd02440">
    <property type="entry name" value="AdoMet_MTases"/>
    <property type="match status" value="1"/>
</dbReference>
<dbReference type="SUPFAM" id="SSF53335">
    <property type="entry name" value="S-adenosyl-L-methionine-dependent methyltransferases"/>
    <property type="match status" value="1"/>
</dbReference>
<protein>
    <submittedName>
        <fullName evidence="11">Reducing type I polyketide synthase 11</fullName>
    </submittedName>
</protein>
<dbReference type="InterPro" id="IPR023213">
    <property type="entry name" value="CAT-like_dom_sf"/>
</dbReference>
<dbReference type="CDD" id="cd19532">
    <property type="entry name" value="C_PKS-NRPS"/>
    <property type="match status" value="1"/>
</dbReference>
<evidence type="ECO:0000256" key="7">
    <source>
        <dbReference type="SAM" id="MobiDB-lite"/>
    </source>
</evidence>
<dbReference type="Pfam" id="PF16197">
    <property type="entry name" value="KAsynt_C_assoc"/>
    <property type="match status" value="1"/>
</dbReference>
<dbReference type="InterPro" id="IPR009081">
    <property type="entry name" value="PP-bd_ACP"/>
</dbReference>
<dbReference type="Pfam" id="PF08659">
    <property type="entry name" value="KR"/>
    <property type="match status" value="1"/>
</dbReference>
<dbReference type="PANTHER" id="PTHR43775">
    <property type="entry name" value="FATTY ACID SYNTHASE"/>
    <property type="match status" value="1"/>
</dbReference>
<feature type="active site" description="Proton donor; for dehydratase activity" evidence="6">
    <location>
        <position position="1171"/>
    </location>
</feature>
<dbReference type="InterPro" id="IPR014043">
    <property type="entry name" value="Acyl_transferase_dom"/>
</dbReference>
<feature type="domain" description="Carrier" evidence="8">
    <location>
        <begin position="2411"/>
        <end position="2489"/>
    </location>
</feature>
<dbReference type="Gene3D" id="3.40.47.10">
    <property type="match status" value="1"/>
</dbReference>
<dbReference type="InterPro" id="IPR029063">
    <property type="entry name" value="SAM-dependent_MTases_sf"/>
</dbReference>
<keyword evidence="3" id="KW-0489">Methyltransferase</keyword>
<dbReference type="Pfam" id="PF21089">
    <property type="entry name" value="PKS_DH_N"/>
    <property type="match status" value="1"/>
</dbReference>
<dbReference type="InterPro" id="IPR057326">
    <property type="entry name" value="KR_dom"/>
</dbReference>
<keyword evidence="1" id="KW-0596">Phosphopantetheine</keyword>
<keyword evidence="5" id="KW-0511">Multifunctional enzyme</keyword>
<dbReference type="GO" id="GO:0031177">
    <property type="term" value="F:phosphopantetheine binding"/>
    <property type="evidence" value="ECO:0007669"/>
    <property type="project" value="InterPro"/>
</dbReference>
<dbReference type="Pfam" id="PF00109">
    <property type="entry name" value="ketoacyl-synt"/>
    <property type="match status" value="1"/>
</dbReference>
<keyword evidence="2" id="KW-0597">Phosphoprotein</keyword>
<feature type="region of interest" description="C-terminal hotdog fold" evidence="6">
    <location>
        <begin position="1115"/>
        <end position="1260"/>
    </location>
</feature>
<dbReference type="SUPFAM" id="SSF53901">
    <property type="entry name" value="Thiolase-like"/>
    <property type="match status" value="1"/>
</dbReference>
<evidence type="ECO:0000256" key="6">
    <source>
        <dbReference type="PROSITE-ProRule" id="PRU01363"/>
    </source>
</evidence>
<dbReference type="InterPro" id="IPR036736">
    <property type="entry name" value="ACP-like_sf"/>
</dbReference>
<sequence>MSTHQPSPAEPIAIVGSACRFPGESTSPSKLWSLLTSPRDLISPLTSNRFNPTGFYHASAEHHGAMNVTQTYPLSEDTRLFDASFFSINGREADSMDPQQRILLETIYEGLESAGLTIKGLQGSQTAVYVGLMAGDYYDIQMRDIETLPRYAATGTARSIMSNRVSYFFDWKGPSMTIDTACSSSLVAVHQAVEILRRGDVTMAVAAGANLIYGPEAYISESNLNMLSPSGRSRMWDSRADGYGRGEGFAAVMLKTLSAAIRDGDHIECIIRETGINQDGRTAGITMPSAVSQTRLIRDTYARAGLDCRKEAERCQYFEAHGTGTPAGDPIEAEAIDSAFFGPDERELKRLSKPDDILYVGSIKTVIGHTEGTAGLAGLLKASLALQHQIIPPNMHLNELSPRVTPFTTHLVVPSKPLSWPRVSAGCPRRASVNSFGFGGTNAHAILESYDGSDYNSSMTSKGQANPACALIPFVFSANTEKCLVEKLKSYLDFLETNSNIDLLDLAWNLSRREVFPFKKSFSGSSVESLKSKMKASLQEQQESPEASFGTQIIRNCALENPIKILAVFTGQGAQWARMGVELLKSSQVFSDSIKNLEKALAELHDAPPWSLRQELEFPDELSRLGEAVISQPLCTAIQVALVDVLRTAGVRFHTVIGHSSGEIAGAYAAGIISSTDAIRIAYYRGLHTALAAGQTDQSGCMMAAGLSFLEGHEICSRPQFEGRVAVAASNAPTSVTLSGDEDAIHEIKDLLDADRKFARLLKVDKAYHSHHMKPCVEPYLLSLQGCDVRPREPTNGVWVSSVYPDRDMVSDNLRLLADKYWTENLSSTVLLSQAIQRAVALSGPFDIALEIGPHSALKGPVTQTIRDLTNSTISYQSFLRRGQNDTDAFSECLGWVWEQLGPSALNFDRFALSLIPETEKPTGNLRLLKNLPTYNWDHDHSYWKESRISKNLRNRDAPIHELLGVRSFHDADPYELRWRNILKLDEIPWLRGHRFQNQVLFPGAGYAVLALEASKALSNGRSVKLVEIEELEIFKAITLEEDGPGTEIIFSLNLIDRPNHEPGLVAANFSCYSCHDERKGVLDKCAGGRLYVTYGVPSEDTLPGRALNQVEPSKIPVPTEKFYDSLLDIGLEYTSLFRTIEDIARRGQQATASTRKVSSSGLMVHPALLDVCFQSIIAALGFPGDGTLWTTYLPVRISRLRVNPALCERPTSKVEISAQITEGSSKTLAGDMDAFGQDGKLEIQLEGLYCASFSNPTADNDRLLFSETCWDIDISTGLAADLEIAQIDSLEDLELVDACERASYYYLRTLRQKFSPDETATFEWWYQRIFEFADFYLPLAADGQVPILRKEWANDTEKEIDAIAERYPGQIEMRLIRAVGKALPSFVTGPEPLLSVMLEDDMLGALYKEGLGAPRVNAIVSRVIKQIVHRYPNMRILEIGGGTGGTTKGVLEALNGKCSYTFTDISTGFFESTKKSLGNLAERVVFRPLDIEKDPASQDFVGGSYDMIIAANVLHATRTLSETIANVRSLLRPGGFLILNEVTGDLLRMRLIMSGLPGWWAGGSDGRRYTPTISMDRWDSMLREGGFSGVDSFKDDLNEPTKRTFSVMVSQAVDEVVEFIRKPLENSFMAPEVEDLVVVGGNSFETAKLVQNIRQHLDTWNNEVIYLKTLDSLDLGSVKDGFTLLCMTELDQPVLKELSSHQLNHLAQVFNHSKNILWVNSTTMKDGPYAMATVGLARTMLMECPQLNLQVLDILNDQKADSAAIVDALLRLVTAESLDPRYLWTNEPEISLDGKALQIPRLVANGPLNNRLNSTRRNISESISVNDQLIELLYTPEGEPLLHRANAHLQVSDSRLDHSEIKVQFSLPFSLNVFADWYLFICLGTVSGTGELVVAFSESNKSTVLVRKEWIYKCSSDILGYEKEFLRCAAEHVVAQAVLSGVITGDAILFYKPEAQLASVITQRGCELGVRVFCTTNEVDKTNGLTGPNISIHEFDSVRKIKARLPEGIRKFVDCSSFATSETPGRGVVSHIASALPESCVRQTIAMNFSYRSRAEFNGIGGDIRKALHSACWQSYAGFKLSEQPHQISLNTEDISNTVRAQGHTYVLDWMAEEKIQVRITPLETETLFSPTKTYILFGLSGELGRSLAEWMIANGVKHLVLTSRTPTIENEWIEEQSTGGAIIKVIANDITNRQAVQDLRDEILETMPPVGGVANGAMVLCDSLFQNMDITIWEKTIKPKIDGSRYLDELFPARDLEFFVMFSSAASVVGNAGQSNYNAGCMFMAGLAEDRRKRGLAASVIQIGMIVGIGYVARTELADKSLLANAFNAISEPLYHQMFAAAIIHGRPNSGCQTLITTGLQRSELAALWADNPRFSHMVLENIDSGNTSHEVVASVPVKDQLESTTSLDEAVSVLIECFRIKLALVLQAAVENIHPNVQIVNLGIDSLIAVDIRTWFLKELNVDVPVLKVLGGDSISELCREVVGKLTWTMPWSSNTEDSTNMDNSASELDDGQGTSNTTSPPDTMDTLSQDQLIKASLCRLGDMSHAQARIFLATNMLEDSSTYNVALAWKLYGKFDITRFERALRAVAQKHESLRTQYYADDITGQPTQRVMESSKLHLEQKHVFDEDSIPGEFERLRRHEFNIEEGDTIRAEILSTAQSCVFLLCYHHIIMDQVSLNIMLNDLAKAYDADSVILNDAKQYLDFTLAQKRSIENGDLQGDIDFWKAQYPDEPSPLPLFPFSLVKARDELTRYDTFAVGSWLDGELRTRIKQASGKLNSTPFHFYSAALQVLLFQTLGGTARDLSIGIADANRLNNDYVDTVGFFVNMLPLRASLQPTDTFTNTIAKARTGIYAGLAHSSIPFDVLVDSLAFPRSTTESPLFQVLFSYTPGVRKESMLGEVKMDMFQIADARSAWDLQVSVTEAVAFSAQKYMYREEDIRQMMTRYVKLLDTFSKNPSALIGGKF</sequence>
<evidence type="ECO:0000259" key="8">
    <source>
        <dbReference type="PROSITE" id="PS50075"/>
    </source>
</evidence>
<gene>
    <name evidence="11" type="primary">PKS11</name>
</gene>
<feature type="domain" description="Ketosynthase family 3 (KS3)" evidence="9">
    <location>
        <begin position="9"/>
        <end position="449"/>
    </location>
</feature>
<dbReference type="PROSITE" id="PS50075">
    <property type="entry name" value="CARRIER"/>
    <property type="match status" value="1"/>
</dbReference>
<dbReference type="SMART" id="SM00827">
    <property type="entry name" value="PKS_AT"/>
    <property type="match status" value="1"/>
</dbReference>
<evidence type="ECO:0000256" key="2">
    <source>
        <dbReference type="ARBA" id="ARBA00022553"/>
    </source>
</evidence>
<dbReference type="InterPro" id="IPR036291">
    <property type="entry name" value="NAD(P)-bd_dom_sf"/>
</dbReference>
<proteinExistence type="predicted"/>
<dbReference type="InterPro" id="IPR050091">
    <property type="entry name" value="PKS_NRPS_Biosynth_Enz"/>
</dbReference>
<dbReference type="InterPro" id="IPR001242">
    <property type="entry name" value="Condensation_dom"/>
</dbReference>
<dbReference type="SUPFAM" id="SSF52777">
    <property type="entry name" value="CoA-dependent acyltransferases"/>
    <property type="match status" value="2"/>
</dbReference>
<dbReference type="InterPro" id="IPR049552">
    <property type="entry name" value="PKS_DH_N"/>
</dbReference>
<dbReference type="GO" id="GO:0004315">
    <property type="term" value="F:3-oxoacyl-[acyl-carrier-protein] synthase activity"/>
    <property type="evidence" value="ECO:0007669"/>
    <property type="project" value="InterPro"/>
</dbReference>
<dbReference type="Pfam" id="PF14765">
    <property type="entry name" value="PS-DH"/>
    <property type="match status" value="1"/>
</dbReference>
<accession>F8QWT5</accession>
<dbReference type="PROSITE" id="PS52019">
    <property type="entry name" value="PKS_MFAS_DH"/>
    <property type="match status" value="1"/>
</dbReference>
<dbReference type="InterPro" id="IPR001227">
    <property type="entry name" value="Ac_transferase_dom_sf"/>
</dbReference>
<dbReference type="Gene3D" id="3.40.50.150">
    <property type="entry name" value="Vaccinia Virus protein VP39"/>
    <property type="match status" value="1"/>
</dbReference>
<dbReference type="InterPro" id="IPR018201">
    <property type="entry name" value="Ketoacyl_synth_AS"/>
</dbReference>
<dbReference type="GO" id="GO:0008168">
    <property type="term" value="F:methyltransferase activity"/>
    <property type="evidence" value="ECO:0007669"/>
    <property type="project" value="UniProtKB-KW"/>
</dbReference>
<dbReference type="Pfam" id="PF00668">
    <property type="entry name" value="Condensation"/>
    <property type="match status" value="1"/>
</dbReference>
<dbReference type="Gene3D" id="3.30.559.30">
    <property type="entry name" value="Nonribosomal peptide synthetase, condensation domain"/>
    <property type="match status" value="1"/>
</dbReference>
<dbReference type="SMART" id="SM00822">
    <property type="entry name" value="PKS_KR"/>
    <property type="match status" value="1"/>
</dbReference>
<dbReference type="CDD" id="cd00833">
    <property type="entry name" value="PKS"/>
    <property type="match status" value="1"/>
</dbReference>
<dbReference type="InterPro" id="IPR020807">
    <property type="entry name" value="PKS_DH"/>
</dbReference>
<dbReference type="InterPro" id="IPR032821">
    <property type="entry name" value="PKS_assoc"/>
</dbReference>
<dbReference type="GO" id="GO:0032259">
    <property type="term" value="P:methylation"/>
    <property type="evidence" value="ECO:0007669"/>
    <property type="project" value="UniProtKB-KW"/>
</dbReference>
<dbReference type="SMART" id="SM00825">
    <property type="entry name" value="PKS_KS"/>
    <property type="match status" value="1"/>
</dbReference>
<dbReference type="InterPro" id="IPR020806">
    <property type="entry name" value="PKS_PP-bd"/>
</dbReference>
<dbReference type="InterPro" id="IPR014031">
    <property type="entry name" value="Ketoacyl_synth_C"/>
</dbReference>
<dbReference type="InterPro" id="IPR013968">
    <property type="entry name" value="PKS_KR"/>
</dbReference>
<dbReference type="InterPro" id="IPR013217">
    <property type="entry name" value="Methyltransf_12"/>
</dbReference>
<dbReference type="PANTHER" id="PTHR43775:SF20">
    <property type="entry name" value="HYBRID PKS-NRPS SYNTHETASE APDA"/>
    <property type="match status" value="1"/>
</dbReference>
<evidence type="ECO:0000256" key="1">
    <source>
        <dbReference type="ARBA" id="ARBA00022450"/>
    </source>
</evidence>
<dbReference type="InterPro" id="IPR049900">
    <property type="entry name" value="PKS_mFAS_DH"/>
</dbReference>
<dbReference type="InterPro" id="IPR014030">
    <property type="entry name" value="Ketoacyl_synth_N"/>
</dbReference>
<dbReference type="Pfam" id="PF00698">
    <property type="entry name" value="Acyl_transf_1"/>
    <property type="match status" value="1"/>
</dbReference>
<dbReference type="SUPFAM" id="SSF52151">
    <property type="entry name" value="FabD/lysophospholipase-like"/>
    <property type="match status" value="1"/>
</dbReference>
<dbReference type="InterPro" id="IPR016035">
    <property type="entry name" value="Acyl_Trfase/lysoPLipase"/>
</dbReference>
<organism evidence="11">
    <name type="scientific">Peltigera membranacea</name>
    <dbReference type="NCBI Taxonomy" id="161997"/>
    <lineage>
        <taxon>Eukaryota</taxon>
        <taxon>Fungi</taxon>
        <taxon>Dikarya</taxon>
        <taxon>Ascomycota</taxon>
        <taxon>Pezizomycotina</taxon>
        <taxon>Lecanoromycetes</taxon>
        <taxon>OSLEUM clade</taxon>
        <taxon>Lecanoromycetidae</taxon>
        <taxon>Peltigerales</taxon>
        <taxon>Peltigerineae</taxon>
        <taxon>Peltigeraceae</taxon>
        <taxon>Peltigera</taxon>
    </lineage>
</organism>
<dbReference type="GO" id="GO:0004312">
    <property type="term" value="F:fatty acid synthase activity"/>
    <property type="evidence" value="ECO:0007669"/>
    <property type="project" value="TreeGrafter"/>
</dbReference>
<evidence type="ECO:0000256" key="5">
    <source>
        <dbReference type="ARBA" id="ARBA00023268"/>
    </source>
</evidence>
<dbReference type="Pfam" id="PF02801">
    <property type="entry name" value="Ketoacyl-synt_C"/>
    <property type="match status" value="1"/>
</dbReference>
<dbReference type="Gene3D" id="3.40.50.720">
    <property type="entry name" value="NAD(P)-binding Rossmann-like Domain"/>
    <property type="match status" value="1"/>
</dbReference>
<evidence type="ECO:0000256" key="3">
    <source>
        <dbReference type="ARBA" id="ARBA00022603"/>
    </source>
</evidence>
<dbReference type="SUPFAM" id="SSF55048">
    <property type="entry name" value="Probable ACP-binding domain of malonyl-CoA ACP transacylase"/>
    <property type="match status" value="1"/>
</dbReference>
<evidence type="ECO:0000256" key="4">
    <source>
        <dbReference type="ARBA" id="ARBA00022679"/>
    </source>
</evidence>
<keyword evidence="4" id="KW-0808">Transferase</keyword>
<feature type="region of interest" description="N-terminal hotdog fold" evidence="6">
    <location>
        <begin position="961"/>
        <end position="1098"/>
    </location>
</feature>
<dbReference type="SUPFAM" id="SSF51735">
    <property type="entry name" value="NAD(P)-binding Rossmann-fold domains"/>
    <property type="match status" value="1"/>
</dbReference>
<dbReference type="Gene3D" id="3.40.366.10">
    <property type="entry name" value="Malonyl-Coenzyme A Acyl Carrier Protein, domain 2"/>
    <property type="match status" value="1"/>
</dbReference>
<dbReference type="EMBL" id="HM189675">
    <property type="protein sequence ID" value="AEE87274.1"/>
    <property type="molecule type" value="Genomic_DNA"/>
</dbReference>
<feature type="domain" description="PKS/mFAS DH" evidence="10">
    <location>
        <begin position="961"/>
        <end position="1260"/>
    </location>
</feature>